<evidence type="ECO:0000313" key="7">
    <source>
        <dbReference type="EMBL" id="PIY96544.1"/>
    </source>
</evidence>
<accession>A0A2M7RIL0</accession>
<feature type="compositionally biased region" description="Basic residues" evidence="6">
    <location>
        <begin position="31"/>
        <end position="46"/>
    </location>
</feature>
<dbReference type="InterPro" id="IPR014721">
    <property type="entry name" value="Ribsml_uS5_D2-typ_fold_subgr"/>
</dbReference>
<feature type="region of interest" description="Disordered" evidence="6">
    <location>
        <begin position="1"/>
        <end position="50"/>
    </location>
</feature>
<evidence type="ECO:0000313" key="8">
    <source>
        <dbReference type="Proteomes" id="UP000230779"/>
    </source>
</evidence>
<proteinExistence type="inferred from homology"/>
<dbReference type="GO" id="GO:0022627">
    <property type="term" value="C:cytosolic small ribosomal subunit"/>
    <property type="evidence" value="ECO:0007669"/>
    <property type="project" value="TreeGrafter"/>
</dbReference>
<evidence type="ECO:0000256" key="5">
    <source>
        <dbReference type="ARBA" id="ARBA00035523"/>
    </source>
</evidence>
<keyword evidence="2 7" id="KW-0689">Ribosomal protein</keyword>
<dbReference type="GO" id="GO:0006412">
    <property type="term" value="P:translation"/>
    <property type="evidence" value="ECO:0007669"/>
    <property type="project" value="InterPro"/>
</dbReference>
<dbReference type="PANTHER" id="PTHR21569">
    <property type="entry name" value="RIBOSOMAL PROTEIN S9"/>
    <property type="match status" value="1"/>
</dbReference>
<dbReference type="InterPro" id="IPR020568">
    <property type="entry name" value="Ribosomal_Su5_D2-typ_SF"/>
</dbReference>
<dbReference type="GO" id="GO:0003735">
    <property type="term" value="F:structural constituent of ribosome"/>
    <property type="evidence" value="ECO:0007669"/>
    <property type="project" value="InterPro"/>
</dbReference>
<dbReference type="Proteomes" id="UP000230779">
    <property type="component" value="Unassembled WGS sequence"/>
</dbReference>
<dbReference type="NCBIfam" id="NF001099">
    <property type="entry name" value="PRK00132.1"/>
    <property type="match status" value="1"/>
</dbReference>
<evidence type="ECO:0000256" key="1">
    <source>
        <dbReference type="ARBA" id="ARBA00005251"/>
    </source>
</evidence>
<gene>
    <name evidence="7" type="ORF">COY66_03960</name>
</gene>
<evidence type="ECO:0000256" key="2">
    <source>
        <dbReference type="ARBA" id="ARBA00022980"/>
    </source>
</evidence>
<name>A0A2M7RIL0_9BACT</name>
<comment type="caution">
    <text evidence="7">The sequence shown here is derived from an EMBL/GenBank/DDBJ whole genome shotgun (WGS) entry which is preliminary data.</text>
</comment>
<dbReference type="InterPro" id="IPR000754">
    <property type="entry name" value="Ribosomal_uS9"/>
</dbReference>
<evidence type="ECO:0000256" key="6">
    <source>
        <dbReference type="SAM" id="MobiDB-lite"/>
    </source>
</evidence>
<organism evidence="7 8">
    <name type="scientific">Candidatus Kerfeldbacteria bacterium CG_4_10_14_0_8_um_filter_42_10</name>
    <dbReference type="NCBI Taxonomy" id="2014248"/>
    <lineage>
        <taxon>Bacteria</taxon>
        <taxon>Candidatus Kerfeldiibacteriota</taxon>
    </lineage>
</organism>
<reference evidence="7 8" key="1">
    <citation type="submission" date="2017-09" db="EMBL/GenBank/DDBJ databases">
        <title>Depth-based differentiation of microbial function through sediment-hosted aquifers and enrichment of novel symbionts in the deep terrestrial subsurface.</title>
        <authorList>
            <person name="Probst A.J."/>
            <person name="Ladd B."/>
            <person name="Jarett J.K."/>
            <person name="Geller-Mcgrath D.E."/>
            <person name="Sieber C.M."/>
            <person name="Emerson J.B."/>
            <person name="Anantharaman K."/>
            <person name="Thomas B.C."/>
            <person name="Malmstrom R."/>
            <person name="Stieglmeier M."/>
            <person name="Klingl A."/>
            <person name="Woyke T."/>
            <person name="Ryan C.M."/>
            <person name="Banfield J.F."/>
        </authorList>
    </citation>
    <scope>NUCLEOTIDE SEQUENCE [LARGE SCALE GENOMIC DNA]</scope>
    <source>
        <strain evidence="7">CG_4_10_14_0_8_um_filter_42_10</strain>
    </source>
</reference>
<dbReference type="EMBL" id="PFMD01000044">
    <property type="protein sequence ID" value="PIY96544.1"/>
    <property type="molecule type" value="Genomic_DNA"/>
</dbReference>
<comment type="similarity">
    <text evidence="1">Belongs to the universal ribosomal protein uS9 family.</text>
</comment>
<dbReference type="Pfam" id="PF00380">
    <property type="entry name" value="Ribosomal_S9"/>
    <property type="match status" value="1"/>
</dbReference>
<dbReference type="PANTHER" id="PTHR21569:SF1">
    <property type="entry name" value="SMALL RIBOSOMAL SUBUNIT PROTEIN US9M"/>
    <property type="match status" value="1"/>
</dbReference>
<dbReference type="GO" id="GO:0003723">
    <property type="term" value="F:RNA binding"/>
    <property type="evidence" value="ECO:0007669"/>
    <property type="project" value="TreeGrafter"/>
</dbReference>
<dbReference type="AlphaFoldDB" id="A0A2M7RIL0"/>
<keyword evidence="3" id="KW-0687">Ribonucleoprotein</keyword>
<dbReference type="InterPro" id="IPR023035">
    <property type="entry name" value="Ribosomal_uS9_bac/plastid"/>
</dbReference>
<evidence type="ECO:0000256" key="3">
    <source>
        <dbReference type="ARBA" id="ARBA00023274"/>
    </source>
</evidence>
<protein>
    <recommendedName>
        <fullName evidence="4">Small ribosomal subunit protein uS9</fullName>
    </recommendedName>
    <alternativeName>
        <fullName evidence="5">30S ribosomal protein S9</fullName>
    </alternativeName>
</protein>
<dbReference type="Gene3D" id="3.30.230.10">
    <property type="match status" value="1"/>
</dbReference>
<dbReference type="SUPFAM" id="SSF54211">
    <property type="entry name" value="Ribosomal protein S5 domain 2-like"/>
    <property type="match status" value="1"/>
</dbReference>
<sequence>MPTKKSAKGGSALRRQSYGASATSGGEKTIKSVKRPAVKKRGRPKKKEIVLPEKEQKAEKIIVKRDYLFAVGRRKSAIARIRFYSKKENGMEINSKQLSEFFPTQALQRIVQLPQEVAGVKNGYLSIKTNGGGKKGQAEGISLGIARVLEKYDPNLRAQLKKAGLLRRDARVKERKKYGLKRARRAPQWQKR</sequence>
<evidence type="ECO:0000256" key="4">
    <source>
        <dbReference type="ARBA" id="ARBA00035259"/>
    </source>
</evidence>